<evidence type="ECO:0000313" key="2">
    <source>
        <dbReference type="Proteomes" id="UP000805193"/>
    </source>
</evidence>
<protein>
    <submittedName>
        <fullName evidence="1">Uncharacterized protein</fullName>
    </submittedName>
</protein>
<reference evidence="1 2" key="1">
    <citation type="journal article" date="2020" name="Cell">
        <title>Large-Scale Comparative Analyses of Tick Genomes Elucidate Their Genetic Diversity and Vector Capacities.</title>
        <authorList>
            <consortium name="Tick Genome and Microbiome Consortium (TIGMIC)"/>
            <person name="Jia N."/>
            <person name="Wang J."/>
            <person name="Shi W."/>
            <person name="Du L."/>
            <person name="Sun Y."/>
            <person name="Zhan W."/>
            <person name="Jiang J.F."/>
            <person name="Wang Q."/>
            <person name="Zhang B."/>
            <person name="Ji P."/>
            <person name="Bell-Sakyi L."/>
            <person name="Cui X.M."/>
            <person name="Yuan T.T."/>
            <person name="Jiang B.G."/>
            <person name="Yang W.F."/>
            <person name="Lam T.T."/>
            <person name="Chang Q.C."/>
            <person name="Ding S.J."/>
            <person name="Wang X.J."/>
            <person name="Zhu J.G."/>
            <person name="Ruan X.D."/>
            <person name="Zhao L."/>
            <person name="Wei J.T."/>
            <person name="Ye R.Z."/>
            <person name="Que T.C."/>
            <person name="Du C.H."/>
            <person name="Zhou Y.H."/>
            <person name="Cheng J.X."/>
            <person name="Dai P.F."/>
            <person name="Guo W.B."/>
            <person name="Han X.H."/>
            <person name="Huang E.J."/>
            <person name="Li L.F."/>
            <person name="Wei W."/>
            <person name="Gao Y.C."/>
            <person name="Liu J.Z."/>
            <person name="Shao H.Z."/>
            <person name="Wang X."/>
            <person name="Wang C.C."/>
            <person name="Yang T.C."/>
            <person name="Huo Q.B."/>
            <person name="Li W."/>
            <person name="Chen H.Y."/>
            <person name="Chen S.E."/>
            <person name="Zhou L.G."/>
            <person name="Ni X.B."/>
            <person name="Tian J.H."/>
            <person name="Sheng Y."/>
            <person name="Liu T."/>
            <person name="Pan Y.S."/>
            <person name="Xia L.Y."/>
            <person name="Li J."/>
            <person name="Zhao F."/>
            <person name="Cao W.C."/>
        </authorList>
    </citation>
    <scope>NUCLEOTIDE SEQUENCE [LARGE SCALE GENOMIC DNA]</scope>
    <source>
        <strain evidence="1">Iper-2018</strain>
    </source>
</reference>
<accession>A0AC60PW73</accession>
<keyword evidence="2" id="KW-1185">Reference proteome</keyword>
<dbReference type="EMBL" id="JABSTQ010009851">
    <property type="protein sequence ID" value="KAG0425390.1"/>
    <property type="molecule type" value="Genomic_DNA"/>
</dbReference>
<name>A0AC60PW73_IXOPE</name>
<organism evidence="1 2">
    <name type="scientific">Ixodes persulcatus</name>
    <name type="common">Taiga tick</name>
    <dbReference type="NCBI Taxonomy" id="34615"/>
    <lineage>
        <taxon>Eukaryota</taxon>
        <taxon>Metazoa</taxon>
        <taxon>Ecdysozoa</taxon>
        <taxon>Arthropoda</taxon>
        <taxon>Chelicerata</taxon>
        <taxon>Arachnida</taxon>
        <taxon>Acari</taxon>
        <taxon>Parasitiformes</taxon>
        <taxon>Ixodida</taxon>
        <taxon>Ixodoidea</taxon>
        <taxon>Ixodidae</taxon>
        <taxon>Ixodinae</taxon>
        <taxon>Ixodes</taxon>
    </lineage>
</organism>
<sequence length="295" mass="34644">MKSEAPRTVRLGVSGAEFGTSQSVSIHNRPTTEHLPDHSLALCVRPFYDGVPKLYDLVHFVAYYSTHGVRRFTFYDNDSRPEVKDYLRTLSKHLQVDLISWNSPTTKLSWALYQNAFTQDCLYRHMHASKYVLIVDLDEFVFPFPKRDKPTRLVDILPSFQKSKSCFMFRNVFWIREASSEEEPFIFKSVQRSKKVWPPMLRTKYVARAMDIVEGGIHYCIKYLDSLGRNRHSVVGSAHLFHYKQKRTEQYTKDHVMLVWQESVMKSPIMRAYLSPSTEPPGLLEELKQFMRFAW</sequence>
<dbReference type="Proteomes" id="UP000805193">
    <property type="component" value="Unassembled WGS sequence"/>
</dbReference>
<comment type="caution">
    <text evidence="1">The sequence shown here is derived from an EMBL/GenBank/DDBJ whole genome shotgun (WGS) entry which is preliminary data.</text>
</comment>
<proteinExistence type="predicted"/>
<evidence type="ECO:0000313" key="1">
    <source>
        <dbReference type="EMBL" id="KAG0425390.1"/>
    </source>
</evidence>
<gene>
    <name evidence="1" type="ORF">HPB47_027448</name>
</gene>